<dbReference type="Gene3D" id="1.10.10.10">
    <property type="entry name" value="Winged helix-like DNA-binding domain superfamily/Winged helix DNA-binding domain"/>
    <property type="match status" value="1"/>
</dbReference>
<dbReference type="PANTHER" id="PTHR36766">
    <property type="entry name" value="PLANT BROAD-SPECTRUM MILDEW RESISTANCE PROTEIN RPW8"/>
    <property type="match status" value="1"/>
</dbReference>
<feature type="domain" description="Disease resistance N-terminal" evidence="8">
    <location>
        <begin position="5"/>
        <end position="91"/>
    </location>
</feature>
<dbReference type="PRINTS" id="PR00364">
    <property type="entry name" value="DISEASERSIST"/>
</dbReference>
<dbReference type="InterPro" id="IPR042197">
    <property type="entry name" value="Apaf_helical"/>
</dbReference>
<accession>A0AA88ALS1</accession>
<evidence type="ECO:0000256" key="2">
    <source>
        <dbReference type="ARBA" id="ARBA00022737"/>
    </source>
</evidence>
<evidence type="ECO:0000256" key="1">
    <source>
        <dbReference type="ARBA" id="ARBA00004370"/>
    </source>
</evidence>
<feature type="domain" description="NB-ARC" evidence="7">
    <location>
        <begin position="180"/>
        <end position="352"/>
    </location>
</feature>
<dbReference type="FunFam" id="3.40.50.300:FF:001091">
    <property type="entry name" value="Probable disease resistance protein At1g61300"/>
    <property type="match status" value="1"/>
</dbReference>
<dbReference type="AlphaFoldDB" id="A0AA88ALS1"/>
<dbReference type="InterPro" id="IPR027417">
    <property type="entry name" value="P-loop_NTPase"/>
</dbReference>
<dbReference type="PROSITE" id="PS00236">
    <property type="entry name" value="NEUROTR_ION_CHANNEL"/>
    <property type="match status" value="1"/>
</dbReference>
<dbReference type="Pfam" id="PF23598">
    <property type="entry name" value="LRR_14"/>
    <property type="match status" value="1"/>
</dbReference>
<feature type="domain" description="Disease resistance R13L4/SHOC-2-like LRR" evidence="10">
    <location>
        <begin position="628"/>
        <end position="906"/>
    </location>
</feature>
<proteinExistence type="predicted"/>
<dbReference type="GO" id="GO:0043531">
    <property type="term" value="F:ADP binding"/>
    <property type="evidence" value="ECO:0007669"/>
    <property type="project" value="InterPro"/>
</dbReference>
<dbReference type="Gene3D" id="3.80.10.10">
    <property type="entry name" value="Ribonuclease Inhibitor"/>
    <property type="match status" value="1"/>
</dbReference>
<dbReference type="Gene3D" id="1.20.5.4130">
    <property type="match status" value="1"/>
</dbReference>
<dbReference type="InterPro" id="IPR036388">
    <property type="entry name" value="WH-like_DNA-bd_sf"/>
</dbReference>
<dbReference type="InterPro" id="IPR018000">
    <property type="entry name" value="Neurotransmitter_ion_chnl_CS"/>
</dbReference>
<dbReference type="InterPro" id="IPR055414">
    <property type="entry name" value="LRR_R13L4/SHOC2-like"/>
</dbReference>
<dbReference type="InterPro" id="IPR032675">
    <property type="entry name" value="LRR_dom_sf"/>
</dbReference>
<dbReference type="InterPro" id="IPR041118">
    <property type="entry name" value="Rx_N"/>
</dbReference>
<gene>
    <name evidence="11" type="ORF">TIFTF001_023452</name>
</gene>
<feature type="domain" description="Disease resistance protein winged helix" evidence="9">
    <location>
        <begin position="435"/>
        <end position="504"/>
    </location>
</feature>
<dbReference type="CDD" id="cd14798">
    <property type="entry name" value="RX-CC_like"/>
    <property type="match status" value="1"/>
</dbReference>
<dbReference type="Proteomes" id="UP001187192">
    <property type="component" value="Unassembled WGS sequence"/>
</dbReference>
<keyword evidence="5" id="KW-0067">ATP-binding</keyword>
<reference evidence="11" key="1">
    <citation type="submission" date="2023-07" db="EMBL/GenBank/DDBJ databases">
        <title>draft genome sequence of fig (Ficus carica).</title>
        <authorList>
            <person name="Takahashi T."/>
            <person name="Nishimura K."/>
        </authorList>
    </citation>
    <scope>NUCLEOTIDE SEQUENCE</scope>
</reference>
<evidence type="ECO:0000259" key="8">
    <source>
        <dbReference type="Pfam" id="PF18052"/>
    </source>
</evidence>
<dbReference type="PANTHER" id="PTHR36766:SF70">
    <property type="entry name" value="DISEASE RESISTANCE PROTEIN RGA4"/>
    <property type="match status" value="1"/>
</dbReference>
<dbReference type="Pfam" id="PF23559">
    <property type="entry name" value="WHD_DRP"/>
    <property type="match status" value="1"/>
</dbReference>
<evidence type="ECO:0000259" key="7">
    <source>
        <dbReference type="Pfam" id="PF00931"/>
    </source>
</evidence>
<name>A0AA88ALS1_FICCA</name>
<dbReference type="InterPro" id="IPR038005">
    <property type="entry name" value="RX-like_CC"/>
</dbReference>
<dbReference type="Gene3D" id="3.40.50.300">
    <property type="entry name" value="P-loop containing nucleotide triphosphate hydrolases"/>
    <property type="match status" value="1"/>
</dbReference>
<evidence type="ECO:0000256" key="6">
    <source>
        <dbReference type="ARBA" id="ARBA00023136"/>
    </source>
</evidence>
<keyword evidence="2" id="KW-0677">Repeat</keyword>
<evidence type="ECO:0000256" key="5">
    <source>
        <dbReference type="ARBA" id="ARBA00022840"/>
    </source>
</evidence>
<sequence>MADIVLSPVIGRLVELLFAEAKLLSGVHQRATILQGELDIIQSLLKDNANAWSDKGEMSNTLKVLVTQLSAVAERIEDVLDEYARHVKPYHGHRSNGLLRFCLCNVRFSAISLKPRYDIASEIENINESLTAIKSYCQSFGLRPLEGSSSQTTNVERRYVTLLRDHDPFIEEDELVGIDSPMEELKIKLLGGQSVRSVISLVGEGGIGKSTLARKVYKDVTVKQHFDCHAWITVSQSYNEKTLLENIRKQILSKEKSSTEDCDTQDGLIVALRQFLQTKRYIVVLDDVWQKDFWNVIKGALPINQRGSRIIITTRNSNVAACCKETPFDIVQEVQALSPDLSLELFYKKAFRYGGYHPELEKWSRMIVNKCHGLPLIISVVAGLLSTKEKNEYEWRSVLNNLSSVLEEECVSKILLLSFLDLPSSLKNCLLYLAMFPEDSEICDYDLYGLWIAEGFVEARRNMTLLQVAETYLEELIHRNIVQCEYFYGVEKFIRVHDVMHEMIVAKADEFRVCQIFSAKNESTFERKSRRLSIHGSVTKFLETIKDSAVRSVSYVSGADDELNESSLVTLFGKFKMLKVLYLASSTTLYRLPKEVGTLFHLRLLNLGGTMVEVLPTSIGELHNLQSLDLSFSSVKMLPESIGKLHNLQSLDLEGTFIRELPIAINKLRKLQFLFASHSTNLVLGIKTWRGVKIHEGIGNLENLHTLGVVEAHPRKVGILEEIQKLRKLSTLYITNLTANIHGRALCSFIEKMEKLKKLGLEASSENEFLVVHYISSPHFLDLQALTLSGRLERLPNWIMKLQNLRGLELSFSRLRNDPLVSLRDLPNLVFLVLDQAYDGEELHFEEGRFSKLKELHLIKLEGFRVLKIDKGSLLRLEDFKIGECKQLKEVTTGIQSLGKLKDLTIYGMPVEFTAMIRGYFQDLKNAPYVNVCHDTDSDVSESEDLPADQ</sequence>
<dbReference type="GO" id="GO:0006952">
    <property type="term" value="P:defense response"/>
    <property type="evidence" value="ECO:0007669"/>
    <property type="project" value="UniProtKB-KW"/>
</dbReference>
<dbReference type="Pfam" id="PF18052">
    <property type="entry name" value="Rx_N"/>
    <property type="match status" value="1"/>
</dbReference>
<dbReference type="Gene3D" id="1.10.8.430">
    <property type="entry name" value="Helical domain of apoptotic protease-activating factors"/>
    <property type="match status" value="1"/>
</dbReference>
<dbReference type="SUPFAM" id="SSF52058">
    <property type="entry name" value="L domain-like"/>
    <property type="match status" value="1"/>
</dbReference>
<dbReference type="GO" id="GO:0016020">
    <property type="term" value="C:membrane"/>
    <property type="evidence" value="ECO:0007669"/>
    <property type="project" value="UniProtKB-SubCell"/>
</dbReference>
<evidence type="ECO:0000259" key="10">
    <source>
        <dbReference type="Pfam" id="PF23598"/>
    </source>
</evidence>
<keyword evidence="3" id="KW-0547">Nucleotide-binding</keyword>
<evidence type="ECO:0000259" key="9">
    <source>
        <dbReference type="Pfam" id="PF23559"/>
    </source>
</evidence>
<dbReference type="InterPro" id="IPR058922">
    <property type="entry name" value="WHD_DRP"/>
</dbReference>
<comment type="subcellular location">
    <subcellularLocation>
        <location evidence="1">Membrane</location>
    </subcellularLocation>
</comment>
<keyword evidence="6" id="KW-0472">Membrane</keyword>
<comment type="caution">
    <text evidence="11">The sequence shown here is derived from an EMBL/GenBank/DDBJ whole genome shotgun (WGS) entry which is preliminary data.</text>
</comment>
<protein>
    <submittedName>
        <fullName evidence="11">Uncharacterized protein</fullName>
    </submittedName>
</protein>
<evidence type="ECO:0000256" key="4">
    <source>
        <dbReference type="ARBA" id="ARBA00022821"/>
    </source>
</evidence>
<evidence type="ECO:0000313" key="11">
    <source>
        <dbReference type="EMBL" id="GMN54315.1"/>
    </source>
</evidence>
<organism evidence="11 12">
    <name type="scientific">Ficus carica</name>
    <name type="common">Common fig</name>
    <dbReference type="NCBI Taxonomy" id="3494"/>
    <lineage>
        <taxon>Eukaryota</taxon>
        <taxon>Viridiplantae</taxon>
        <taxon>Streptophyta</taxon>
        <taxon>Embryophyta</taxon>
        <taxon>Tracheophyta</taxon>
        <taxon>Spermatophyta</taxon>
        <taxon>Magnoliopsida</taxon>
        <taxon>eudicotyledons</taxon>
        <taxon>Gunneridae</taxon>
        <taxon>Pentapetalae</taxon>
        <taxon>rosids</taxon>
        <taxon>fabids</taxon>
        <taxon>Rosales</taxon>
        <taxon>Moraceae</taxon>
        <taxon>Ficeae</taxon>
        <taxon>Ficus</taxon>
    </lineage>
</organism>
<keyword evidence="4" id="KW-0611">Plant defense</keyword>
<dbReference type="FunFam" id="1.10.10.10:FF:000322">
    <property type="entry name" value="Probable disease resistance protein At1g63360"/>
    <property type="match status" value="1"/>
</dbReference>
<evidence type="ECO:0000313" key="12">
    <source>
        <dbReference type="Proteomes" id="UP001187192"/>
    </source>
</evidence>
<evidence type="ECO:0000256" key="3">
    <source>
        <dbReference type="ARBA" id="ARBA00022741"/>
    </source>
</evidence>
<dbReference type="SUPFAM" id="SSF52540">
    <property type="entry name" value="P-loop containing nucleoside triphosphate hydrolases"/>
    <property type="match status" value="1"/>
</dbReference>
<dbReference type="Pfam" id="PF00931">
    <property type="entry name" value="NB-ARC"/>
    <property type="match status" value="1"/>
</dbReference>
<keyword evidence="12" id="KW-1185">Reference proteome</keyword>
<dbReference type="EMBL" id="BTGU01000050">
    <property type="protein sequence ID" value="GMN54315.1"/>
    <property type="molecule type" value="Genomic_DNA"/>
</dbReference>
<dbReference type="GO" id="GO:0051707">
    <property type="term" value="P:response to other organism"/>
    <property type="evidence" value="ECO:0007669"/>
    <property type="project" value="UniProtKB-ARBA"/>
</dbReference>
<dbReference type="GO" id="GO:0005524">
    <property type="term" value="F:ATP binding"/>
    <property type="evidence" value="ECO:0007669"/>
    <property type="project" value="UniProtKB-KW"/>
</dbReference>
<dbReference type="InterPro" id="IPR002182">
    <property type="entry name" value="NB-ARC"/>
</dbReference>